<name>A0A834IQ16_RHYFE</name>
<dbReference type="EMBL" id="JAACXV010000149">
    <property type="protein sequence ID" value="KAF7282948.1"/>
    <property type="molecule type" value="Genomic_DNA"/>
</dbReference>
<comment type="caution">
    <text evidence="2">The sequence shown here is derived from an EMBL/GenBank/DDBJ whole genome shotgun (WGS) entry which is preliminary data.</text>
</comment>
<keyword evidence="3" id="KW-1185">Reference proteome</keyword>
<organism evidence="2 3">
    <name type="scientific">Rhynchophorus ferrugineus</name>
    <name type="common">Red palm weevil</name>
    <name type="synonym">Curculio ferrugineus</name>
    <dbReference type="NCBI Taxonomy" id="354439"/>
    <lineage>
        <taxon>Eukaryota</taxon>
        <taxon>Metazoa</taxon>
        <taxon>Ecdysozoa</taxon>
        <taxon>Arthropoda</taxon>
        <taxon>Hexapoda</taxon>
        <taxon>Insecta</taxon>
        <taxon>Pterygota</taxon>
        <taxon>Neoptera</taxon>
        <taxon>Endopterygota</taxon>
        <taxon>Coleoptera</taxon>
        <taxon>Polyphaga</taxon>
        <taxon>Cucujiformia</taxon>
        <taxon>Curculionidae</taxon>
        <taxon>Dryophthorinae</taxon>
        <taxon>Rhynchophorus</taxon>
    </lineage>
</organism>
<feature type="region of interest" description="Disordered" evidence="1">
    <location>
        <begin position="1"/>
        <end position="52"/>
    </location>
</feature>
<sequence>MPSTVNNSKFGSNTGYQEIIETPTSDRQLSRTRRVVRSVPSRNPCPGTALGAGQGRFNCLGHGLAHNLIVG</sequence>
<evidence type="ECO:0000256" key="1">
    <source>
        <dbReference type="SAM" id="MobiDB-lite"/>
    </source>
</evidence>
<gene>
    <name evidence="2" type="ORF">GWI33_001758</name>
</gene>
<dbReference type="AlphaFoldDB" id="A0A834IQ16"/>
<evidence type="ECO:0000313" key="3">
    <source>
        <dbReference type="Proteomes" id="UP000625711"/>
    </source>
</evidence>
<protein>
    <submittedName>
        <fullName evidence="2">Uncharacterized protein</fullName>
    </submittedName>
</protein>
<accession>A0A834IQ16</accession>
<evidence type="ECO:0000313" key="2">
    <source>
        <dbReference type="EMBL" id="KAF7282948.1"/>
    </source>
</evidence>
<dbReference type="Proteomes" id="UP000625711">
    <property type="component" value="Unassembled WGS sequence"/>
</dbReference>
<reference evidence="2" key="1">
    <citation type="submission" date="2020-08" db="EMBL/GenBank/DDBJ databases">
        <title>Genome sequencing and assembly of the red palm weevil Rhynchophorus ferrugineus.</title>
        <authorList>
            <person name="Dias G.B."/>
            <person name="Bergman C.M."/>
            <person name="Manee M."/>
        </authorList>
    </citation>
    <scope>NUCLEOTIDE SEQUENCE</scope>
    <source>
        <strain evidence="2">AA-2017</strain>
        <tissue evidence="2">Whole larva</tissue>
    </source>
</reference>
<proteinExistence type="predicted"/>
<feature type="compositionally biased region" description="Polar residues" evidence="1">
    <location>
        <begin position="1"/>
        <end position="27"/>
    </location>
</feature>